<dbReference type="InterPro" id="IPR013118">
    <property type="entry name" value="Mannitol_DH_C"/>
</dbReference>
<keyword evidence="5" id="KW-1185">Reference proteome</keyword>
<name>A0A317PMR5_9HYPH</name>
<dbReference type="InterPro" id="IPR036291">
    <property type="entry name" value="NAD(P)-bd_dom_sf"/>
</dbReference>
<dbReference type="InterPro" id="IPR008927">
    <property type="entry name" value="6-PGluconate_DH-like_C_sf"/>
</dbReference>
<dbReference type="PANTHER" id="PTHR43362:SF1">
    <property type="entry name" value="MANNITOL DEHYDROGENASE 2-RELATED"/>
    <property type="match status" value="1"/>
</dbReference>
<reference evidence="4 5" key="1">
    <citation type="submission" date="2018-05" db="EMBL/GenBank/DDBJ databases">
        <title>Genomic Encyclopedia of Type Strains, Phase IV (KMG-IV): sequencing the most valuable type-strain genomes for metagenomic binning, comparative biology and taxonomic classification.</title>
        <authorList>
            <person name="Goeker M."/>
        </authorList>
    </citation>
    <scope>NUCLEOTIDE SEQUENCE [LARGE SCALE GENOMIC DNA]</scope>
    <source>
        <strain evidence="4 5">DSM 16791</strain>
    </source>
</reference>
<dbReference type="GO" id="GO:0016616">
    <property type="term" value="F:oxidoreductase activity, acting on the CH-OH group of donors, NAD or NADP as acceptor"/>
    <property type="evidence" value="ECO:0007669"/>
    <property type="project" value="TreeGrafter"/>
</dbReference>
<dbReference type="OrthoDB" id="271711at2"/>
<dbReference type="PRINTS" id="PR00084">
    <property type="entry name" value="MTLDHDRGNASE"/>
</dbReference>
<proteinExistence type="predicted"/>
<accession>A0A317PMR5</accession>
<dbReference type="EMBL" id="QGTR01000002">
    <property type="protein sequence ID" value="PWW02047.1"/>
    <property type="molecule type" value="Genomic_DNA"/>
</dbReference>
<dbReference type="Pfam" id="PF01232">
    <property type="entry name" value="Mannitol_dh"/>
    <property type="match status" value="1"/>
</dbReference>
<dbReference type="InterPro" id="IPR013131">
    <property type="entry name" value="Mannitol_DH_N"/>
</dbReference>
<comment type="caution">
    <text evidence="4">The sequence shown here is derived from an EMBL/GenBank/DDBJ whole genome shotgun (WGS) entry which is preliminary data.</text>
</comment>
<evidence type="ECO:0000256" key="1">
    <source>
        <dbReference type="ARBA" id="ARBA00023002"/>
    </source>
</evidence>
<dbReference type="Gene3D" id="1.10.1040.10">
    <property type="entry name" value="N-(1-d-carboxylethyl)-l-norvaline Dehydrogenase, domain 2"/>
    <property type="match status" value="1"/>
</dbReference>
<evidence type="ECO:0000259" key="2">
    <source>
        <dbReference type="Pfam" id="PF01232"/>
    </source>
</evidence>
<dbReference type="Gene3D" id="3.40.50.720">
    <property type="entry name" value="NAD(P)-binding Rossmann-like Domain"/>
    <property type="match status" value="1"/>
</dbReference>
<dbReference type="InterPro" id="IPR050988">
    <property type="entry name" value="Mannitol_DH/Oxidoreductase"/>
</dbReference>
<evidence type="ECO:0000313" key="4">
    <source>
        <dbReference type="EMBL" id="PWW02047.1"/>
    </source>
</evidence>
<protein>
    <submittedName>
        <fullName evidence="4">Mannitol 2-dehydrogenase</fullName>
    </submittedName>
</protein>
<dbReference type="InterPro" id="IPR000669">
    <property type="entry name" value="Mannitol_DH"/>
</dbReference>
<dbReference type="Proteomes" id="UP000246352">
    <property type="component" value="Unassembled WGS sequence"/>
</dbReference>
<dbReference type="AlphaFoldDB" id="A0A317PMR5"/>
<dbReference type="PANTHER" id="PTHR43362">
    <property type="entry name" value="MANNITOL DEHYDROGENASE DSF1-RELATED"/>
    <property type="match status" value="1"/>
</dbReference>
<dbReference type="SUPFAM" id="SSF48179">
    <property type="entry name" value="6-phosphogluconate dehydrogenase C-terminal domain-like"/>
    <property type="match status" value="1"/>
</dbReference>
<dbReference type="Pfam" id="PF08125">
    <property type="entry name" value="Mannitol_dh_C"/>
    <property type="match status" value="1"/>
</dbReference>
<keyword evidence="1" id="KW-0560">Oxidoreductase</keyword>
<evidence type="ECO:0000313" key="5">
    <source>
        <dbReference type="Proteomes" id="UP000246352"/>
    </source>
</evidence>
<dbReference type="SUPFAM" id="SSF51735">
    <property type="entry name" value="NAD(P)-binding Rossmann-fold domains"/>
    <property type="match status" value="1"/>
</dbReference>
<evidence type="ECO:0000259" key="3">
    <source>
        <dbReference type="Pfam" id="PF08125"/>
    </source>
</evidence>
<sequence length="489" mass="52659">MTLKPALSTLADLGQRVSVPSYSRADLSAGIVHVGVGNFHRAHQAHYLHRLFDSGRDHDWAIIGAGIKSFDAAMRGKLKAQDWLTTVVELDPKGFSGMITGSMIGFAEIDAEATIAAMADPAIRIVSLTVTEGGYYIDAKTGSFDASHPDIVADSRTPAAPKTVFGIIVAALDRRRQAGLAPFTVMSCDNLPENGHVARAAVLGLARQMPGDIAAHIAAHVAFPCGMVDCITPATGPREIDLVRDRFGIDDAAPVVCEPFRQWVLEDNFPQGRPALETVGVEFVKDVAPYELMKLRILNGGHAVIAYSSALLGHEFAHDAMADPLIAGFLEKLEFAEMIPTVPEIPGVSLTDYYHKVAERFGNAALGDTIARLCLDGSNRQPKFILPTIAARLEAGQSIDGLALEVALWCRYCAGEREDGSSYTIDDPSAERLRVHGHAARSEPLKFLDMRDIFGSLSDNEIFRAAFAKAVAALWKNGARATLEAYVKG</sequence>
<feature type="domain" description="Mannitol dehydrogenase N-terminal" evidence="2">
    <location>
        <begin position="30"/>
        <end position="277"/>
    </location>
</feature>
<feature type="domain" description="Mannitol dehydrogenase C-terminal" evidence="3">
    <location>
        <begin position="286"/>
        <end position="475"/>
    </location>
</feature>
<dbReference type="InterPro" id="IPR013328">
    <property type="entry name" value="6PGD_dom2"/>
</dbReference>
<organism evidence="4 5">
    <name type="scientific">Hoeflea marina</name>
    <dbReference type="NCBI Taxonomy" id="274592"/>
    <lineage>
        <taxon>Bacteria</taxon>
        <taxon>Pseudomonadati</taxon>
        <taxon>Pseudomonadota</taxon>
        <taxon>Alphaproteobacteria</taxon>
        <taxon>Hyphomicrobiales</taxon>
        <taxon>Rhizobiaceae</taxon>
        <taxon>Hoeflea</taxon>
    </lineage>
</organism>
<dbReference type="RefSeq" id="WP_110032057.1">
    <property type="nucleotide sequence ID" value="NZ_QGTR01000002.1"/>
</dbReference>
<gene>
    <name evidence="4" type="ORF">DFR52_102713</name>
</gene>